<evidence type="ECO:0000259" key="5">
    <source>
        <dbReference type="Pfam" id="PF01909"/>
    </source>
</evidence>
<dbReference type="Pfam" id="PF01909">
    <property type="entry name" value="NTP_transf_2"/>
    <property type="match status" value="1"/>
</dbReference>
<organism evidence="7 8">
    <name type="scientific">Oceanobacillus luteolus</name>
    <dbReference type="NCBI Taxonomy" id="1274358"/>
    <lineage>
        <taxon>Bacteria</taxon>
        <taxon>Bacillati</taxon>
        <taxon>Bacillota</taxon>
        <taxon>Bacilli</taxon>
        <taxon>Bacillales</taxon>
        <taxon>Bacillaceae</taxon>
        <taxon>Oceanobacillus</taxon>
    </lineage>
</organism>
<evidence type="ECO:0000256" key="1">
    <source>
        <dbReference type="ARBA" id="ARBA00022679"/>
    </source>
</evidence>
<dbReference type="Gene3D" id="3.30.460.10">
    <property type="entry name" value="Beta Polymerase, domain 2"/>
    <property type="match status" value="1"/>
</dbReference>
<dbReference type="PIRSF" id="PIRSF000819">
    <property type="entry name" value="Streptomycin_3-adenylyltransf"/>
    <property type="match status" value="1"/>
</dbReference>
<evidence type="ECO:0000259" key="6">
    <source>
        <dbReference type="Pfam" id="PF13427"/>
    </source>
</evidence>
<name>A0ABW4HP91_9BACI</name>
<evidence type="ECO:0000256" key="2">
    <source>
        <dbReference type="ARBA" id="ARBA00023251"/>
    </source>
</evidence>
<dbReference type="Pfam" id="PF13427">
    <property type="entry name" value="AadA_C"/>
    <property type="match status" value="1"/>
</dbReference>
<keyword evidence="4" id="KW-0547">Nucleotide-binding</keyword>
<dbReference type="GO" id="GO:0016779">
    <property type="term" value="F:nucleotidyltransferase activity"/>
    <property type="evidence" value="ECO:0007669"/>
    <property type="project" value="UniProtKB-KW"/>
</dbReference>
<accession>A0ABW4HP91</accession>
<dbReference type="EMBL" id="JBHUDE010000026">
    <property type="protein sequence ID" value="MFD1607146.1"/>
    <property type="molecule type" value="Genomic_DNA"/>
</dbReference>
<dbReference type="InterPro" id="IPR043519">
    <property type="entry name" value="NT_sf"/>
</dbReference>
<comment type="catalytic activity">
    <reaction evidence="3 4">
        <text>spectinomycin + ATP = 9-O-adenylylspectinomycin + diphosphate</text>
        <dbReference type="Rhea" id="RHEA:63228"/>
        <dbReference type="ChEBI" id="CHEBI:30616"/>
        <dbReference type="ChEBI" id="CHEBI:33019"/>
        <dbReference type="ChEBI" id="CHEBI:146260"/>
        <dbReference type="ChEBI" id="CHEBI:146261"/>
    </reaction>
</comment>
<dbReference type="InterPro" id="IPR025184">
    <property type="entry name" value="AadA_C"/>
</dbReference>
<keyword evidence="8" id="KW-1185">Reference proteome</keyword>
<dbReference type="InterPro" id="IPR024172">
    <property type="entry name" value="AadA/Aad9"/>
</dbReference>
<evidence type="ECO:0000256" key="4">
    <source>
        <dbReference type="PIRNR" id="PIRNR000819"/>
    </source>
</evidence>
<proteinExistence type="predicted"/>
<dbReference type="Proteomes" id="UP001597221">
    <property type="component" value="Unassembled WGS sequence"/>
</dbReference>
<gene>
    <name evidence="7" type="ORF">ACFSBH_05725</name>
</gene>
<sequence length="264" mass="30480">MVYDWNTCPKDVKDYIMDLKEGIKNVVGRDFVGFYIHGSLAMGGFNPRSSDIDVLVVVNNSMEVEKKKILAQLFLQYSNSPYPLEISFLNRVDLLDWRHPCPFELHYSEAWRKRFENDLSNGSNLCINENKNTDIDLAAHITITHHRGLCIEGEPIDKVFPPIPKAHYISSIVADYRDCLKNITEDPIYCSLNIIRVYWYLSEGVISSKLEAGNWGKGKLQERLRSTVSKAVDNYTGQENHDFNEEELVSLRNYLLERVEEILN</sequence>
<dbReference type="SUPFAM" id="SSF81301">
    <property type="entry name" value="Nucleotidyltransferase"/>
    <property type="match status" value="1"/>
</dbReference>
<reference evidence="8" key="1">
    <citation type="journal article" date="2019" name="Int. J. Syst. Evol. Microbiol.">
        <title>The Global Catalogue of Microorganisms (GCM) 10K type strain sequencing project: providing services to taxonomists for standard genome sequencing and annotation.</title>
        <authorList>
            <consortium name="The Broad Institute Genomics Platform"/>
            <consortium name="The Broad Institute Genome Sequencing Center for Infectious Disease"/>
            <person name="Wu L."/>
            <person name="Ma J."/>
        </authorList>
    </citation>
    <scope>NUCLEOTIDE SEQUENCE [LARGE SCALE GENOMIC DNA]</scope>
    <source>
        <strain evidence="8">CGMCC 1.12376</strain>
    </source>
</reference>
<keyword evidence="4 7" id="KW-0548">Nucleotidyltransferase</keyword>
<evidence type="ECO:0000313" key="8">
    <source>
        <dbReference type="Proteomes" id="UP001597221"/>
    </source>
</evidence>
<dbReference type="InterPro" id="IPR002934">
    <property type="entry name" value="Polymerase_NTP_transf_dom"/>
</dbReference>
<protein>
    <recommendedName>
        <fullName evidence="4">Spectinomycin 9-adenylyltransferase</fullName>
    </recommendedName>
</protein>
<keyword evidence="4" id="KW-0067">ATP-binding</keyword>
<keyword evidence="2 4" id="KW-0046">Antibiotic resistance</keyword>
<keyword evidence="1 4" id="KW-0808">Transferase</keyword>
<dbReference type="RefSeq" id="WP_251517784.1">
    <property type="nucleotide sequence ID" value="NZ_JAMBON010000072.1"/>
</dbReference>
<evidence type="ECO:0000256" key="3">
    <source>
        <dbReference type="ARBA" id="ARBA00047831"/>
    </source>
</evidence>
<feature type="domain" description="Polymerase nucleotidyl transferase" evidence="5">
    <location>
        <begin position="32"/>
        <end position="68"/>
    </location>
</feature>
<comment type="caution">
    <text evidence="7">The sequence shown here is derived from an EMBL/GenBank/DDBJ whole genome shotgun (WGS) entry which is preliminary data.</text>
</comment>
<evidence type="ECO:0000313" key="7">
    <source>
        <dbReference type="EMBL" id="MFD1607146.1"/>
    </source>
</evidence>
<dbReference type="CDD" id="cd05403">
    <property type="entry name" value="NT_KNTase_like"/>
    <property type="match status" value="1"/>
</dbReference>
<feature type="domain" description="Adenylyltransferase AadA C-terminal" evidence="6">
    <location>
        <begin position="158"/>
        <end position="257"/>
    </location>
</feature>